<protein>
    <submittedName>
        <fullName evidence="3">DUF1446 domain-containing protein</fullName>
    </submittedName>
</protein>
<keyword evidence="4" id="KW-1185">Reference proteome</keyword>
<dbReference type="Pfam" id="PF07287">
    <property type="entry name" value="AtuA"/>
    <property type="match status" value="1"/>
</dbReference>
<feature type="domain" description="AtuA-like ferredoxin-fold" evidence="2">
    <location>
        <begin position="497"/>
        <end position="595"/>
    </location>
</feature>
<evidence type="ECO:0000313" key="4">
    <source>
        <dbReference type="Proteomes" id="UP000799302"/>
    </source>
</evidence>
<feature type="domain" description="Acyclic terpene utilisation N-terminal" evidence="1">
    <location>
        <begin position="7"/>
        <end position="454"/>
    </location>
</feature>
<organism evidence="3 4">
    <name type="scientific">Microthyrium microscopicum</name>
    <dbReference type="NCBI Taxonomy" id="703497"/>
    <lineage>
        <taxon>Eukaryota</taxon>
        <taxon>Fungi</taxon>
        <taxon>Dikarya</taxon>
        <taxon>Ascomycota</taxon>
        <taxon>Pezizomycotina</taxon>
        <taxon>Dothideomycetes</taxon>
        <taxon>Dothideomycetes incertae sedis</taxon>
        <taxon>Microthyriales</taxon>
        <taxon>Microthyriaceae</taxon>
        <taxon>Microthyrium</taxon>
    </lineage>
</organism>
<dbReference type="AlphaFoldDB" id="A0A6A6U9H2"/>
<dbReference type="Pfam" id="PF23544">
    <property type="entry name" value="AtuA_ferredoxin"/>
    <property type="match status" value="1"/>
</dbReference>
<dbReference type="PANTHER" id="PTHR47585:SF2">
    <property type="entry name" value="DUF1446 DOMAIN PROTEIN (AFU_ORTHOLOGUE AFUA_6G11420)"/>
    <property type="match status" value="1"/>
</dbReference>
<accession>A0A6A6U9H2</accession>
<name>A0A6A6U9H2_9PEZI</name>
<sequence length="607" mass="67799">MPSNRPIRIASCSGSASDRRHGMYSLASNYQNDPVEVIMGDWMSEANMTSRAWTKTFNDGDSYEPTFLESLVPSLLLIAKHKIKVITNAGATDTQKLYHVVGDLVRKQSLDLKVCWVSGDEVLSQVLELQQSGESSFKNVYTGEALQDWKFKPIYAQAYLGGMGISTALQHGADIVICGRVSDASPVIGAAHWWHSWNRSDLKFLANAFVAGHLIECSTYITGGNFTGFRSFEKSGWEDIGFPIAEISKTGEVIITKQKNTGGLVSRDTCTSQLLYEIQGPWYFNSDVTAILDGIWFEELDKDRVALHGVKGDLPPSTTKVGITADGGYQAEFHWFLVGLNIEDKARMIETQIRKILAPQSKDFTLLHFQTYGSAAENPINQPSATVDLRIFVQARKEASLSPQNFLRPCLDVIMQAYPGATPHLDFRQGFPKQVFEYYVTLLPQSAVDHKVHLHTGEVIRIPPPPKSKTWPHTQPSTPTTQFPILLDSFGPTETAPLGTLVHARSGDKGSDANVGFWVRSDEEFEWLRTLLSVDTIKKLLADEYNGKEIDRFELPKARAVHFLLHDHLDRGVSCTSSYDFLGKNVAEFLRARHVEIPVKFLYQPKL</sequence>
<dbReference type="InterPro" id="IPR056362">
    <property type="entry name" value="AtuA-like_ferredoxin_dom"/>
</dbReference>
<proteinExistence type="predicted"/>
<dbReference type="PANTHER" id="PTHR47585">
    <property type="match status" value="1"/>
</dbReference>
<dbReference type="OrthoDB" id="10265871at2759"/>
<gene>
    <name evidence="3" type="ORF">BT63DRAFT_309509</name>
</gene>
<dbReference type="EMBL" id="MU004237">
    <property type="protein sequence ID" value="KAF2668097.1"/>
    <property type="molecule type" value="Genomic_DNA"/>
</dbReference>
<dbReference type="Proteomes" id="UP000799302">
    <property type="component" value="Unassembled WGS sequence"/>
</dbReference>
<evidence type="ECO:0000259" key="1">
    <source>
        <dbReference type="Pfam" id="PF07287"/>
    </source>
</evidence>
<dbReference type="InterPro" id="IPR010839">
    <property type="entry name" value="AtuA_N"/>
</dbReference>
<evidence type="ECO:0000259" key="2">
    <source>
        <dbReference type="Pfam" id="PF23544"/>
    </source>
</evidence>
<reference evidence="3" key="1">
    <citation type="journal article" date="2020" name="Stud. Mycol.">
        <title>101 Dothideomycetes genomes: a test case for predicting lifestyles and emergence of pathogens.</title>
        <authorList>
            <person name="Haridas S."/>
            <person name="Albert R."/>
            <person name="Binder M."/>
            <person name="Bloem J."/>
            <person name="Labutti K."/>
            <person name="Salamov A."/>
            <person name="Andreopoulos B."/>
            <person name="Baker S."/>
            <person name="Barry K."/>
            <person name="Bills G."/>
            <person name="Bluhm B."/>
            <person name="Cannon C."/>
            <person name="Castanera R."/>
            <person name="Culley D."/>
            <person name="Daum C."/>
            <person name="Ezra D."/>
            <person name="Gonzalez J."/>
            <person name="Henrissat B."/>
            <person name="Kuo A."/>
            <person name="Liang C."/>
            <person name="Lipzen A."/>
            <person name="Lutzoni F."/>
            <person name="Magnuson J."/>
            <person name="Mondo S."/>
            <person name="Nolan M."/>
            <person name="Ohm R."/>
            <person name="Pangilinan J."/>
            <person name="Park H.-J."/>
            <person name="Ramirez L."/>
            <person name="Alfaro M."/>
            <person name="Sun H."/>
            <person name="Tritt A."/>
            <person name="Yoshinaga Y."/>
            <person name="Zwiers L.-H."/>
            <person name="Turgeon B."/>
            <person name="Goodwin S."/>
            <person name="Spatafora J."/>
            <person name="Crous P."/>
            <person name="Grigoriev I."/>
        </authorList>
    </citation>
    <scope>NUCLEOTIDE SEQUENCE</scope>
    <source>
        <strain evidence="3">CBS 115976</strain>
    </source>
</reference>
<evidence type="ECO:0000313" key="3">
    <source>
        <dbReference type="EMBL" id="KAF2668097.1"/>
    </source>
</evidence>